<evidence type="ECO:0000256" key="1">
    <source>
        <dbReference type="SAM" id="SignalP"/>
    </source>
</evidence>
<feature type="chain" id="PRO_5042146949" evidence="1">
    <location>
        <begin position="21"/>
        <end position="148"/>
    </location>
</feature>
<organism evidence="2 3">
    <name type="scientific">Acinetobacter schindleri</name>
    <dbReference type="NCBI Taxonomy" id="108981"/>
    <lineage>
        <taxon>Bacteria</taxon>
        <taxon>Pseudomonadati</taxon>
        <taxon>Pseudomonadota</taxon>
        <taxon>Gammaproteobacteria</taxon>
        <taxon>Moraxellales</taxon>
        <taxon>Moraxellaceae</taxon>
        <taxon>Acinetobacter</taxon>
    </lineage>
</organism>
<keyword evidence="1" id="KW-0732">Signal</keyword>
<name>A0AAE6WTY8_9GAMM</name>
<feature type="signal peptide" evidence="1">
    <location>
        <begin position="1"/>
        <end position="20"/>
    </location>
</feature>
<dbReference type="Proteomes" id="UP000503505">
    <property type="component" value="Chromosome"/>
</dbReference>
<sequence>MKKILMLAGFSVFHIASVQAANYSGKIPYQCLASTQTNTILMISVANSEPDQIQDVMYFPHLKKINLSYDSAMGVGNPPLLIHYSYFEMLREKQTGEYTFAVNKDNQILFAIYTSPQLNIPISFGIQLNLARKEALNRKLANQLRACI</sequence>
<protein>
    <submittedName>
        <fullName evidence="2">Uncharacterized protein</fullName>
    </submittedName>
</protein>
<accession>A0AAE6WTY8</accession>
<dbReference type="AlphaFoldDB" id="A0AAE6WTY8"/>
<gene>
    <name evidence="2" type="ORF">FSC10_06220</name>
</gene>
<evidence type="ECO:0000313" key="2">
    <source>
        <dbReference type="EMBL" id="QIC66980.1"/>
    </source>
</evidence>
<proteinExistence type="predicted"/>
<evidence type="ECO:0000313" key="3">
    <source>
        <dbReference type="Proteomes" id="UP000503505"/>
    </source>
</evidence>
<dbReference type="EMBL" id="CP044463">
    <property type="protein sequence ID" value="QIC66980.1"/>
    <property type="molecule type" value="Genomic_DNA"/>
</dbReference>
<dbReference type="RefSeq" id="WP_163171194.1">
    <property type="nucleotide sequence ID" value="NZ_CP044463.1"/>
</dbReference>
<reference evidence="2 3" key="1">
    <citation type="submission" date="2019-09" db="EMBL/GenBank/DDBJ databases">
        <title>Non-baumannii Acinetobacter spp. carrying blaNDM-1 isolated in China.</title>
        <authorList>
            <person name="Cui C."/>
            <person name="Chen C."/>
            <person name="Sun J."/>
            <person name="Liu Y."/>
        </authorList>
    </citation>
    <scope>NUCLEOTIDE SEQUENCE [LARGE SCALE GENOMIC DNA]</scope>
    <source>
        <strain evidence="2 3">HZE23-1</strain>
    </source>
</reference>